<protein>
    <submittedName>
        <fullName evidence="7">HelD family protein</fullName>
    </submittedName>
</protein>
<reference evidence="8" key="1">
    <citation type="journal article" date="2019" name="Int. J. Syst. Evol. Microbiol.">
        <title>The Global Catalogue of Microorganisms (GCM) 10K type strain sequencing project: providing services to taxonomists for standard genome sequencing and annotation.</title>
        <authorList>
            <consortium name="The Broad Institute Genomics Platform"/>
            <consortium name="The Broad Institute Genome Sequencing Center for Infectious Disease"/>
            <person name="Wu L."/>
            <person name="Ma J."/>
        </authorList>
    </citation>
    <scope>NUCLEOTIDE SEQUENCE [LARGE SCALE GENOMIC DNA]</scope>
    <source>
        <strain evidence="8">CCM 8927</strain>
    </source>
</reference>
<name>A0ABW1RK42_9LACO</name>
<evidence type="ECO:0000313" key="7">
    <source>
        <dbReference type="EMBL" id="MFC6175251.1"/>
    </source>
</evidence>
<keyword evidence="4 5" id="KW-0067">ATP-binding</keyword>
<evidence type="ECO:0000259" key="6">
    <source>
        <dbReference type="PROSITE" id="PS51198"/>
    </source>
</evidence>
<gene>
    <name evidence="7" type="ORF">ACFQAV_00260</name>
</gene>
<sequence length="690" mass="78263">MDNSFKLEQKHLTLVHQTLQETLDSIDKSLSINAKQAKNFKKISGKETAINFDSYADNLDTFAAIETMNKQIDSFNNKQTQLQNTKKNILRLLPAPYFARVDLKYPDETEKISFYIGSAGFSPTPEEPMVIDWRSPIADLYYNNRFGKTNYIANERKITVTVSKRRQFLLHNAVLEDVFDTDVAIQDPLLVKTLQQHQNSQMNSITATIQQEQNVIIRDIKSPALLVNGIAGSGKTSVVLQRIAYLLYQYRDSLISSDMLLLTPNTLFTTYINKVLPSLGEDSPLQMTFNQLLKTFISRSMSLDAKTSHVQELDKKLDNMVLSINDFKNIKLNDLTIFSQKDIHSFFTQTPAKLSLSKRITALSSILTAEIESQIENDSKNGKIQAELSDLTDSQQEKIFGRLISPSSDIAIQKATKKMLLWRNRNLLNQIKQKDWLNTIQIIKSILKTQKVNSLDYAFTRLKLLNLSQNNLKFVMIDEIQDYSLDQILFLLTAFPTARWTLVGDQFQSIIETNHPLTFSNLKDIFEQHNIPVTQRNLYTSYRSSGAITHTFVQHGSSDLIDKINTIQIGGEEPELIENSNFSKLIINLKSQITQFNNNELSAIITSDSNLSQSIHDEIKQTVLGTIAEKLPVSGIIVLPLALAKGLEFDNVIISDVTAEYYCDSKFGENRLYTAFSRAAKRLIINSLAN</sequence>
<proteinExistence type="predicted"/>
<dbReference type="Gene3D" id="3.40.50.300">
    <property type="entry name" value="P-loop containing nucleotide triphosphate hydrolases"/>
    <property type="match status" value="2"/>
</dbReference>
<evidence type="ECO:0000313" key="8">
    <source>
        <dbReference type="Proteomes" id="UP001596288"/>
    </source>
</evidence>
<dbReference type="PROSITE" id="PS51198">
    <property type="entry name" value="UVRD_HELICASE_ATP_BIND"/>
    <property type="match status" value="1"/>
</dbReference>
<dbReference type="PANTHER" id="PTHR11070">
    <property type="entry name" value="UVRD / RECB / PCRA DNA HELICASE FAMILY MEMBER"/>
    <property type="match status" value="1"/>
</dbReference>
<dbReference type="InterPro" id="IPR000212">
    <property type="entry name" value="DNA_helicase_UvrD/REP"/>
</dbReference>
<evidence type="ECO:0000256" key="1">
    <source>
        <dbReference type="ARBA" id="ARBA00022741"/>
    </source>
</evidence>
<evidence type="ECO:0000256" key="5">
    <source>
        <dbReference type="PROSITE-ProRule" id="PRU00560"/>
    </source>
</evidence>
<comment type="caution">
    <text evidence="7">The sequence shown here is derived from an EMBL/GenBank/DDBJ whole genome shotgun (WGS) entry which is preliminary data.</text>
</comment>
<keyword evidence="8" id="KW-1185">Reference proteome</keyword>
<dbReference type="InterPro" id="IPR027785">
    <property type="entry name" value="UvrD-like_helicase_C"/>
</dbReference>
<dbReference type="PANTHER" id="PTHR11070:SF17">
    <property type="entry name" value="DNA HELICASE IV"/>
    <property type="match status" value="1"/>
</dbReference>
<dbReference type="SUPFAM" id="SSF52540">
    <property type="entry name" value="P-loop containing nucleoside triphosphate hydrolases"/>
    <property type="match status" value="1"/>
</dbReference>
<feature type="domain" description="UvrD-like helicase ATP-binding" evidence="6">
    <location>
        <begin position="208"/>
        <end position="545"/>
    </location>
</feature>
<keyword evidence="2 5" id="KW-0378">Hydrolase</keyword>
<dbReference type="Pfam" id="PF13538">
    <property type="entry name" value="UvrD_C_2"/>
    <property type="match status" value="1"/>
</dbReference>
<evidence type="ECO:0000256" key="2">
    <source>
        <dbReference type="ARBA" id="ARBA00022801"/>
    </source>
</evidence>
<feature type="binding site" evidence="5">
    <location>
        <begin position="229"/>
        <end position="236"/>
    </location>
    <ligand>
        <name>ATP</name>
        <dbReference type="ChEBI" id="CHEBI:30616"/>
    </ligand>
</feature>
<keyword evidence="1 5" id="KW-0547">Nucleotide-binding</keyword>
<keyword evidence="3 5" id="KW-0347">Helicase</keyword>
<dbReference type="InterPro" id="IPR027417">
    <property type="entry name" value="P-loop_NTPase"/>
</dbReference>
<dbReference type="Pfam" id="PF00580">
    <property type="entry name" value="UvrD-helicase"/>
    <property type="match status" value="1"/>
</dbReference>
<dbReference type="InterPro" id="IPR014016">
    <property type="entry name" value="UvrD-like_ATP-bd"/>
</dbReference>
<dbReference type="EMBL" id="JBHSSF010000003">
    <property type="protein sequence ID" value="MFC6175251.1"/>
    <property type="molecule type" value="Genomic_DNA"/>
</dbReference>
<evidence type="ECO:0000256" key="3">
    <source>
        <dbReference type="ARBA" id="ARBA00022806"/>
    </source>
</evidence>
<organism evidence="7 8">
    <name type="scientific">Companilactobacillus huachuanensis</name>
    <dbReference type="NCBI Taxonomy" id="2559914"/>
    <lineage>
        <taxon>Bacteria</taxon>
        <taxon>Bacillati</taxon>
        <taxon>Bacillota</taxon>
        <taxon>Bacilli</taxon>
        <taxon>Lactobacillales</taxon>
        <taxon>Lactobacillaceae</taxon>
        <taxon>Companilactobacillus</taxon>
    </lineage>
</organism>
<evidence type="ECO:0000256" key="4">
    <source>
        <dbReference type="ARBA" id="ARBA00022840"/>
    </source>
</evidence>
<dbReference type="RefSeq" id="WP_137611840.1">
    <property type="nucleotide sequence ID" value="NZ_BJDF01000014.1"/>
</dbReference>
<accession>A0ABW1RK42</accession>
<dbReference type="Proteomes" id="UP001596288">
    <property type="component" value="Unassembled WGS sequence"/>
</dbReference>